<feature type="transmembrane region" description="Helical" evidence="1">
    <location>
        <begin position="121"/>
        <end position="148"/>
    </location>
</feature>
<dbReference type="PANTHER" id="PTHR16861:SF4">
    <property type="entry name" value="SH3 DOMAIN PROTEIN (AFU_ORTHOLOGUE AFUA_1G13610)"/>
    <property type="match status" value="1"/>
</dbReference>
<reference evidence="3" key="1">
    <citation type="submission" date="2022-11" db="UniProtKB">
        <authorList>
            <consortium name="WormBaseParasite"/>
        </authorList>
    </citation>
    <scope>IDENTIFICATION</scope>
</reference>
<proteinExistence type="predicted"/>
<sequence length="186" mass="19757">MACAGPTTLAAAAVGCAQQPPCAIVSCYRNLLCLIYDTTALVLPGCKSPDDGALLYCVCPQIDENDTATSMASNFTNITNFANFTSQSLITSAWTPSPLPPEVFLPENESSSSTTAPSGGLGGGAIAGIVIGVLILIALLVVIAFFTVRKIRERRKNHGEYRPQWEEYQHAKDLPYLPPPAIEGLI</sequence>
<accession>A0A914XIZ5</accession>
<evidence type="ECO:0000313" key="3">
    <source>
        <dbReference type="WBParaSite" id="PSAMB.scaffold841size40474.g9186.t1"/>
    </source>
</evidence>
<dbReference type="PANTHER" id="PTHR16861">
    <property type="entry name" value="GLYCOPROTEIN 38"/>
    <property type="match status" value="1"/>
</dbReference>
<dbReference type="WBParaSite" id="PSAMB.scaffold841size40474.g9186.t1">
    <property type="protein sequence ID" value="PSAMB.scaffold841size40474.g9186.t1"/>
    <property type="gene ID" value="PSAMB.scaffold841size40474.g9186"/>
</dbReference>
<dbReference type="AlphaFoldDB" id="A0A914XIZ5"/>
<evidence type="ECO:0000313" key="2">
    <source>
        <dbReference type="Proteomes" id="UP000887566"/>
    </source>
</evidence>
<dbReference type="CDD" id="cd12087">
    <property type="entry name" value="TM_EGFR-like"/>
    <property type="match status" value="1"/>
</dbReference>
<protein>
    <submittedName>
        <fullName evidence="3">Uncharacterized protein</fullName>
    </submittedName>
</protein>
<keyword evidence="1" id="KW-0472">Membrane</keyword>
<keyword evidence="1" id="KW-1133">Transmembrane helix</keyword>
<keyword evidence="1" id="KW-0812">Transmembrane</keyword>
<evidence type="ECO:0000256" key="1">
    <source>
        <dbReference type="SAM" id="Phobius"/>
    </source>
</evidence>
<name>A0A914XIZ5_9BILA</name>
<keyword evidence="2" id="KW-1185">Reference proteome</keyword>
<dbReference type="Proteomes" id="UP000887566">
    <property type="component" value="Unplaced"/>
</dbReference>
<organism evidence="2 3">
    <name type="scientific">Plectus sambesii</name>
    <dbReference type="NCBI Taxonomy" id="2011161"/>
    <lineage>
        <taxon>Eukaryota</taxon>
        <taxon>Metazoa</taxon>
        <taxon>Ecdysozoa</taxon>
        <taxon>Nematoda</taxon>
        <taxon>Chromadorea</taxon>
        <taxon>Plectida</taxon>
        <taxon>Plectina</taxon>
        <taxon>Plectoidea</taxon>
        <taxon>Plectidae</taxon>
        <taxon>Plectus</taxon>
    </lineage>
</organism>